<evidence type="ECO:0000313" key="2">
    <source>
        <dbReference type="Proteomes" id="UP000257144"/>
    </source>
</evidence>
<dbReference type="AlphaFoldDB" id="A0A3D8GN82"/>
<name>A0A3D8GN82_9BACI</name>
<evidence type="ECO:0000313" key="1">
    <source>
        <dbReference type="EMBL" id="RDU35777.1"/>
    </source>
</evidence>
<gene>
    <name evidence="1" type="ORF">DRW41_16720</name>
</gene>
<dbReference type="EMBL" id="QNQT01000008">
    <property type="protein sequence ID" value="RDU35777.1"/>
    <property type="molecule type" value="Genomic_DNA"/>
</dbReference>
<proteinExistence type="predicted"/>
<organism evidence="1 2">
    <name type="scientific">Neobacillus piezotolerans</name>
    <dbReference type="NCBI Taxonomy" id="2259171"/>
    <lineage>
        <taxon>Bacteria</taxon>
        <taxon>Bacillati</taxon>
        <taxon>Bacillota</taxon>
        <taxon>Bacilli</taxon>
        <taxon>Bacillales</taxon>
        <taxon>Bacillaceae</taxon>
        <taxon>Neobacillus</taxon>
    </lineage>
</organism>
<keyword evidence="2" id="KW-1185">Reference proteome</keyword>
<dbReference type="RefSeq" id="WP_115453155.1">
    <property type="nucleotide sequence ID" value="NZ_QNQT01000008.1"/>
</dbReference>
<sequence length="82" mass="9449">MGKCNLDHTLEDVQKKYETQKGFLPSTIYGAFEARLQDGPDQNTLNELFHLLKKYDLASEEERAARNGEFERILSEKKGKSQ</sequence>
<protein>
    <submittedName>
        <fullName evidence="1">Group-specific protein</fullName>
    </submittedName>
</protein>
<accession>A0A3D8GN82</accession>
<comment type="caution">
    <text evidence="1">The sequence shown here is derived from an EMBL/GenBank/DDBJ whole genome shotgun (WGS) entry which is preliminary data.</text>
</comment>
<dbReference type="OrthoDB" id="2353604at2"/>
<reference evidence="1 2" key="1">
    <citation type="submission" date="2018-07" db="EMBL/GenBank/DDBJ databases">
        <title>Bacillus sp. YLB-04 draft genome sequence.</title>
        <authorList>
            <person name="Yu L."/>
            <person name="Tang X."/>
        </authorList>
    </citation>
    <scope>NUCLEOTIDE SEQUENCE [LARGE SCALE GENOMIC DNA]</scope>
    <source>
        <strain evidence="1 2">YLB-04</strain>
    </source>
</reference>
<dbReference type="Proteomes" id="UP000257144">
    <property type="component" value="Unassembled WGS sequence"/>
</dbReference>